<dbReference type="Proteomes" id="UP001150259">
    <property type="component" value="Unassembled WGS sequence"/>
</dbReference>
<dbReference type="RefSeq" id="WP_272461368.1">
    <property type="nucleotide sequence ID" value="NZ_JAPFQL010000018.1"/>
</dbReference>
<evidence type="ECO:0000313" key="1">
    <source>
        <dbReference type="EMBL" id="MDC5696794.1"/>
    </source>
</evidence>
<name>A0ABT5GEW6_9MICO</name>
<gene>
    <name evidence="1" type="ORF">OO014_05950</name>
</gene>
<comment type="caution">
    <text evidence="1">The sequence shown here is derived from an EMBL/GenBank/DDBJ whole genome shotgun (WGS) entry which is preliminary data.</text>
</comment>
<dbReference type="EMBL" id="JAPFQL010000018">
    <property type="protein sequence ID" value="MDC5696794.1"/>
    <property type="molecule type" value="Genomic_DNA"/>
</dbReference>
<keyword evidence="2" id="KW-1185">Reference proteome</keyword>
<dbReference type="Pfam" id="PF10698">
    <property type="entry name" value="DUF2505"/>
    <property type="match status" value="1"/>
</dbReference>
<dbReference type="InterPro" id="IPR019639">
    <property type="entry name" value="DUF2505"/>
</dbReference>
<accession>A0ABT5GEW6</accession>
<dbReference type="InterPro" id="IPR023393">
    <property type="entry name" value="START-like_dom_sf"/>
</dbReference>
<proteinExistence type="predicted"/>
<evidence type="ECO:0000313" key="2">
    <source>
        <dbReference type="Proteomes" id="UP001150259"/>
    </source>
</evidence>
<dbReference type="Gene3D" id="3.30.530.20">
    <property type="match status" value="1"/>
</dbReference>
<reference evidence="1 2" key="1">
    <citation type="submission" date="2022-11" db="EMBL/GenBank/DDBJ databases">
        <title>Anaerobic phenanthrene biodegradation by a DNRA strain PheN6.</title>
        <authorList>
            <person name="Zhang Z."/>
        </authorList>
    </citation>
    <scope>NUCLEOTIDE SEQUENCE [LARGE SCALE GENOMIC DNA]</scope>
    <source>
        <strain evidence="1 2">PheN6</strain>
    </source>
</reference>
<organism evidence="1 2">
    <name type="scientific">Intrasporangium calvum</name>
    <dbReference type="NCBI Taxonomy" id="53358"/>
    <lineage>
        <taxon>Bacteria</taxon>
        <taxon>Bacillati</taxon>
        <taxon>Actinomycetota</taxon>
        <taxon>Actinomycetes</taxon>
        <taxon>Micrococcales</taxon>
        <taxon>Intrasporangiaceae</taxon>
        <taxon>Intrasporangium</taxon>
    </lineage>
</organism>
<protein>
    <submittedName>
        <fullName evidence="1">DUF2505 domain-containing protein</fullName>
    </submittedName>
</protein>
<sequence length="165" mass="17808">MRITETITYHAPVEVVYAMKTNPEFQERKCADSGALQHDVAVREQGEGAVVVTRRDLSTDGLPDFVKSIVGAHLSVTETYQWDGPAADGSREGTLTVEAAGAPVAMRGTVRMTPESGATHLTIDGDLKASVPLVGGRIEKAAAPAFIEALRSEHESGRRWLDEHR</sequence>
<dbReference type="SUPFAM" id="SSF55961">
    <property type="entry name" value="Bet v1-like"/>
    <property type="match status" value="1"/>
</dbReference>